<feature type="compositionally biased region" description="Basic and acidic residues" evidence="2">
    <location>
        <begin position="94"/>
        <end position="103"/>
    </location>
</feature>
<reference evidence="4" key="1">
    <citation type="submission" date="2021-01" db="UniProtKB">
        <authorList>
            <consortium name="EnsemblMetazoa"/>
        </authorList>
    </citation>
    <scope>IDENTIFICATION</scope>
</reference>
<dbReference type="Pfam" id="PF03781">
    <property type="entry name" value="FGE-sulfatase"/>
    <property type="match status" value="1"/>
</dbReference>
<sequence length="431" mass="48199">MLSASCAVRSVTTVGLRHLRGMKYLWPNTAIIRVLFTHCLTTCCCFSSTSRQQRNEDRHATGVCSLVFGDCRCSKNRPSRFSFSESPLSSEEQLDNRDGRDDLGFSSDSSNNAQNERSLCSVATNCLKYPENDSTAKNTVKRNGMLFIEGGDFIMGTDAPIIEADGEHPGRQEHVKSFWLDEAEVSNAAFDEFVKATQYQTEAEIFGDSFVFAMHVKEEIAARGAAQIAPWWWSVTNTTWRYPEGPGSNISTRMNYPVVHVSWNDARTFCLWRGGRLPTETEWEFACKKALDGRPFPWDDTKETAEEQKSANIWQGVFPKTNTVVDGFDGTAPVDAYAPMRGLPIKNIIGNVWEWTEDIWQTIHDKGTRAKAAKAEQVKAAPGATHRVKKGGSFMCHKSYCFRYRCEARSENTDDTTASNVGFRCAADATA</sequence>
<accession>A0A7M7K6B9</accession>
<dbReference type="InterPro" id="IPR005532">
    <property type="entry name" value="SUMF_dom"/>
</dbReference>
<dbReference type="GO" id="GO:0120147">
    <property type="term" value="F:formylglycine-generating oxidase activity"/>
    <property type="evidence" value="ECO:0007669"/>
    <property type="project" value="TreeGrafter"/>
</dbReference>
<feature type="domain" description="Sulfatase-modifying factor enzyme-like" evidence="3">
    <location>
        <begin position="143"/>
        <end position="426"/>
    </location>
</feature>
<dbReference type="GO" id="GO:0005783">
    <property type="term" value="C:endoplasmic reticulum"/>
    <property type="evidence" value="ECO:0007669"/>
    <property type="project" value="TreeGrafter"/>
</dbReference>
<name>A0A7M7K6B9_VARDE</name>
<dbReference type="SUPFAM" id="SSF56436">
    <property type="entry name" value="C-type lectin-like"/>
    <property type="match status" value="1"/>
</dbReference>
<keyword evidence="5" id="KW-1185">Reference proteome</keyword>
<comment type="similarity">
    <text evidence="1">Belongs to the sulfatase-modifying factor family.</text>
</comment>
<dbReference type="EnsemblMetazoa" id="XM_022806564">
    <property type="protein sequence ID" value="XP_022662299"/>
    <property type="gene ID" value="LOC111250799"/>
</dbReference>
<dbReference type="KEGG" id="vde:111250799"/>
<evidence type="ECO:0000256" key="2">
    <source>
        <dbReference type="SAM" id="MobiDB-lite"/>
    </source>
</evidence>
<dbReference type="GeneID" id="111250799"/>
<dbReference type="RefSeq" id="XP_022662299.1">
    <property type="nucleotide sequence ID" value="XM_022806564.1"/>
</dbReference>
<dbReference type="AlphaFoldDB" id="A0A7M7K6B9"/>
<protein>
    <recommendedName>
        <fullName evidence="3">Sulfatase-modifying factor enzyme-like domain-containing protein</fullName>
    </recommendedName>
</protein>
<evidence type="ECO:0000256" key="1">
    <source>
        <dbReference type="ARBA" id="ARBA00005310"/>
    </source>
</evidence>
<evidence type="ECO:0000259" key="3">
    <source>
        <dbReference type="Pfam" id="PF03781"/>
    </source>
</evidence>
<dbReference type="FunCoup" id="A0A7M7K6B9">
    <property type="interactions" value="365"/>
</dbReference>
<dbReference type="InParanoid" id="A0A7M7K6B9"/>
<dbReference type="OrthoDB" id="659at2759"/>
<feature type="region of interest" description="Disordered" evidence="2">
    <location>
        <begin position="78"/>
        <end position="113"/>
    </location>
</feature>
<evidence type="ECO:0000313" key="5">
    <source>
        <dbReference type="Proteomes" id="UP000594260"/>
    </source>
</evidence>
<organism evidence="4 5">
    <name type="scientific">Varroa destructor</name>
    <name type="common">Honeybee mite</name>
    <dbReference type="NCBI Taxonomy" id="109461"/>
    <lineage>
        <taxon>Eukaryota</taxon>
        <taxon>Metazoa</taxon>
        <taxon>Ecdysozoa</taxon>
        <taxon>Arthropoda</taxon>
        <taxon>Chelicerata</taxon>
        <taxon>Arachnida</taxon>
        <taxon>Acari</taxon>
        <taxon>Parasitiformes</taxon>
        <taxon>Mesostigmata</taxon>
        <taxon>Gamasina</taxon>
        <taxon>Dermanyssoidea</taxon>
        <taxon>Varroidae</taxon>
        <taxon>Varroa</taxon>
    </lineage>
</organism>
<dbReference type="OMA" id="ESKECEG"/>
<dbReference type="InterPro" id="IPR016187">
    <property type="entry name" value="CTDL_fold"/>
</dbReference>
<proteinExistence type="inferred from homology"/>
<dbReference type="Proteomes" id="UP000594260">
    <property type="component" value="Unplaced"/>
</dbReference>
<feature type="compositionally biased region" description="Low complexity" evidence="2">
    <location>
        <begin position="79"/>
        <end position="91"/>
    </location>
</feature>
<dbReference type="InterPro" id="IPR051043">
    <property type="entry name" value="Sulfatase_Mod_Factor_Kinase"/>
</dbReference>
<dbReference type="InterPro" id="IPR042095">
    <property type="entry name" value="SUMF_sf"/>
</dbReference>
<dbReference type="PANTHER" id="PTHR23150">
    <property type="entry name" value="SULFATASE MODIFYING FACTOR 1, 2"/>
    <property type="match status" value="1"/>
</dbReference>
<dbReference type="Gene3D" id="3.90.1580.10">
    <property type="entry name" value="paralog of FGE (formylglycine-generating enzyme)"/>
    <property type="match status" value="1"/>
</dbReference>
<evidence type="ECO:0000313" key="4">
    <source>
        <dbReference type="EnsemblMetazoa" id="XP_022662299"/>
    </source>
</evidence>
<dbReference type="PANTHER" id="PTHR23150:SF19">
    <property type="entry name" value="FORMYLGLYCINE-GENERATING ENZYME"/>
    <property type="match status" value="1"/>
</dbReference>